<evidence type="ECO:0000256" key="9">
    <source>
        <dbReference type="ARBA" id="ARBA00039412"/>
    </source>
</evidence>
<accession>S7NDY1</accession>
<dbReference type="AlphaFoldDB" id="S7NDY1"/>
<dbReference type="GO" id="GO:0006351">
    <property type="term" value="P:DNA-templated transcription"/>
    <property type="evidence" value="ECO:0007669"/>
    <property type="project" value="InterPro"/>
</dbReference>
<sequence length="197" mass="22453">MTAPAWLNFPTPSSLTKSSLNCETHSDNSWKKNSYDVNRQRHNSSDGFNSGIGRPNGGNFGRKEKNEWRTHGRNGTENINHQGIIWSSTFPQTDVLSSSLEAEHRLFKEMSWQENSENNETCAPLTENEMREFQVIREQLQKNDLRKNGILKSGLICDFKVEPWKNSTFHPMVENNDTETSSSSSSSHTSKDNDEDV</sequence>
<comment type="subcellular location">
    <subcellularLocation>
        <location evidence="1">Nucleus</location>
    </subcellularLocation>
</comment>
<proteinExistence type="inferred from homology"/>
<comment type="similarity">
    <text evidence="2">Belongs to the vasculin family.</text>
</comment>
<dbReference type="PANTHER" id="PTHR14339:SF11">
    <property type="entry name" value="VASCULIN"/>
    <property type="match status" value="1"/>
</dbReference>
<evidence type="ECO:0000256" key="11">
    <source>
        <dbReference type="SAM" id="MobiDB-lite"/>
    </source>
</evidence>
<gene>
    <name evidence="12" type="ORF">D623_10012594</name>
</gene>
<keyword evidence="13" id="KW-1185">Reference proteome</keyword>
<feature type="region of interest" description="Disordered" evidence="11">
    <location>
        <begin position="41"/>
        <end position="62"/>
    </location>
</feature>
<evidence type="ECO:0000256" key="8">
    <source>
        <dbReference type="ARBA" id="ARBA00037303"/>
    </source>
</evidence>
<evidence type="ECO:0000256" key="3">
    <source>
        <dbReference type="ARBA" id="ARBA00023015"/>
    </source>
</evidence>
<evidence type="ECO:0000256" key="10">
    <source>
        <dbReference type="ARBA" id="ARBA00041530"/>
    </source>
</evidence>
<dbReference type="EMBL" id="KE164156">
    <property type="protein sequence ID" value="EPQ15554.1"/>
    <property type="molecule type" value="Genomic_DNA"/>
</dbReference>
<dbReference type="InterPro" id="IPR028128">
    <property type="entry name" value="Vasculin_fam"/>
</dbReference>
<name>S7NDY1_MYOBR</name>
<keyword evidence="6" id="KW-0804">Transcription</keyword>
<evidence type="ECO:0000313" key="12">
    <source>
        <dbReference type="EMBL" id="EPQ15554.1"/>
    </source>
</evidence>
<reference evidence="12 13" key="1">
    <citation type="journal article" date="2013" name="Nat. Commun.">
        <title>Genome analysis reveals insights into physiology and longevity of the Brandt's bat Myotis brandtii.</title>
        <authorList>
            <person name="Seim I."/>
            <person name="Fang X."/>
            <person name="Xiong Z."/>
            <person name="Lobanov A.V."/>
            <person name="Huang Z."/>
            <person name="Ma S."/>
            <person name="Feng Y."/>
            <person name="Turanov A.A."/>
            <person name="Zhu Y."/>
            <person name="Lenz T.L."/>
            <person name="Gerashchenko M.V."/>
            <person name="Fan D."/>
            <person name="Hee Yim S."/>
            <person name="Yao X."/>
            <person name="Jordan D."/>
            <person name="Xiong Y."/>
            <person name="Ma Y."/>
            <person name="Lyapunov A.N."/>
            <person name="Chen G."/>
            <person name="Kulakova O.I."/>
            <person name="Sun Y."/>
            <person name="Lee S.G."/>
            <person name="Bronson R.T."/>
            <person name="Moskalev A.A."/>
            <person name="Sunyaev S.R."/>
            <person name="Zhang G."/>
            <person name="Krogh A."/>
            <person name="Wang J."/>
            <person name="Gladyshev V.N."/>
        </authorList>
    </citation>
    <scope>NUCLEOTIDE SEQUENCE [LARGE SCALE GENOMIC DNA]</scope>
</reference>
<evidence type="ECO:0000256" key="1">
    <source>
        <dbReference type="ARBA" id="ARBA00004123"/>
    </source>
</evidence>
<keyword evidence="7" id="KW-0539">Nucleus</keyword>
<evidence type="ECO:0000256" key="6">
    <source>
        <dbReference type="ARBA" id="ARBA00023163"/>
    </source>
</evidence>
<keyword evidence="4" id="KW-0238">DNA-binding</keyword>
<organism evidence="12 13">
    <name type="scientific">Myotis brandtii</name>
    <name type="common">Brandt's bat</name>
    <dbReference type="NCBI Taxonomy" id="109478"/>
    <lineage>
        <taxon>Eukaryota</taxon>
        <taxon>Metazoa</taxon>
        <taxon>Chordata</taxon>
        <taxon>Craniata</taxon>
        <taxon>Vertebrata</taxon>
        <taxon>Euteleostomi</taxon>
        <taxon>Mammalia</taxon>
        <taxon>Eutheria</taxon>
        <taxon>Laurasiatheria</taxon>
        <taxon>Chiroptera</taxon>
        <taxon>Yangochiroptera</taxon>
        <taxon>Vespertilionidae</taxon>
        <taxon>Myotis</taxon>
    </lineage>
</organism>
<dbReference type="Pfam" id="PF15337">
    <property type="entry name" value="Vasculin"/>
    <property type="match status" value="1"/>
</dbReference>
<keyword evidence="3" id="KW-0805">Transcription regulation</keyword>
<dbReference type="GO" id="GO:0003677">
    <property type="term" value="F:DNA binding"/>
    <property type="evidence" value="ECO:0007669"/>
    <property type="project" value="UniProtKB-KW"/>
</dbReference>
<evidence type="ECO:0000313" key="13">
    <source>
        <dbReference type="Proteomes" id="UP000052978"/>
    </source>
</evidence>
<evidence type="ECO:0000256" key="2">
    <source>
        <dbReference type="ARBA" id="ARBA00010099"/>
    </source>
</evidence>
<feature type="compositionally biased region" description="Low complexity" evidence="11">
    <location>
        <begin position="174"/>
        <end position="188"/>
    </location>
</feature>
<feature type="region of interest" description="Disordered" evidence="11">
    <location>
        <begin position="169"/>
        <end position="197"/>
    </location>
</feature>
<dbReference type="GO" id="GO:0045893">
    <property type="term" value="P:positive regulation of DNA-templated transcription"/>
    <property type="evidence" value="ECO:0007669"/>
    <property type="project" value="InterPro"/>
</dbReference>
<dbReference type="Proteomes" id="UP000052978">
    <property type="component" value="Unassembled WGS sequence"/>
</dbReference>
<evidence type="ECO:0000256" key="7">
    <source>
        <dbReference type="ARBA" id="ARBA00023242"/>
    </source>
</evidence>
<comment type="function">
    <text evidence="8">Functions as a GC-rich promoter-specific transactivating transcription factor.</text>
</comment>
<dbReference type="PANTHER" id="PTHR14339">
    <property type="entry name" value="VASCULIN"/>
    <property type="match status" value="1"/>
</dbReference>
<evidence type="ECO:0000256" key="5">
    <source>
        <dbReference type="ARBA" id="ARBA00023159"/>
    </source>
</evidence>
<keyword evidence="5" id="KW-0010">Activator</keyword>
<protein>
    <recommendedName>
        <fullName evidence="9">Vasculin</fullName>
    </recommendedName>
    <alternativeName>
        <fullName evidence="10">GC-rich promoter-binding protein 1</fullName>
    </alternativeName>
</protein>
<dbReference type="GO" id="GO:0003723">
    <property type="term" value="F:RNA binding"/>
    <property type="evidence" value="ECO:0007669"/>
    <property type="project" value="InterPro"/>
</dbReference>
<dbReference type="GO" id="GO:0005634">
    <property type="term" value="C:nucleus"/>
    <property type="evidence" value="ECO:0007669"/>
    <property type="project" value="UniProtKB-SubCell"/>
</dbReference>
<evidence type="ECO:0000256" key="4">
    <source>
        <dbReference type="ARBA" id="ARBA00023125"/>
    </source>
</evidence>